<dbReference type="GeneID" id="40080961"/>
<name>G1D5B1_9CAUD</name>
<dbReference type="OrthoDB" id="22276at10239"/>
<proteinExistence type="predicted"/>
<dbReference type="RefSeq" id="YP_009605039.1">
    <property type="nucleotide sequence ID" value="NC_041971.1"/>
</dbReference>
<dbReference type="InterPro" id="IPR011051">
    <property type="entry name" value="RmlC_Cupin_sf"/>
</dbReference>
<accession>G1D5B1</accession>
<organism evidence="1 2">
    <name type="scientific">Mycobacterium phage Rey</name>
    <dbReference type="NCBI Taxonomy" id="1034115"/>
    <lineage>
        <taxon>Viruses</taxon>
        <taxon>Duplodnaviria</taxon>
        <taxon>Heunggongvirae</taxon>
        <taxon>Uroviricota</taxon>
        <taxon>Caudoviricetes</taxon>
        <taxon>Vilmaviridae</taxon>
        <taxon>Mclasvirinae</taxon>
        <taxon>Reyvirus</taxon>
        <taxon>Reyvirus rey</taxon>
    </lineage>
</organism>
<dbReference type="EMBL" id="JF937105">
    <property type="protein sequence ID" value="AEK09961.1"/>
    <property type="molecule type" value="Genomic_DNA"/>
</dbReference>
<evidence type="ECO:0000313" key="2">
    <source>
        <dbReference type="Proteomes" id="UP000008418"/>
    </source>
</evidence>
<protein>
    <submittedName>
        <fullName evidence="1">Uncharacterized protein</fullName>
    </submittedName>
</protein>
<keyword evidence="2" id="KW-1185">Reference proteome</keyword>
<sequence length="221" mass="25076">MAGCRHDHCEATLSLLADIVWDDLDVDELLEHSFKDFHAKGLDYLCLHRDSGLTLKAYFFADGMESQKLGEVINPHDHRYHFTTQLMSGRITNKWYAQASPGTMLAAEWFNIFEWMTPLNGGNGFTADGDSALLVNTRNLTLNWPGSQYYMSAPELHTISVGARETCIVLAQYEDVVPLDYPTHTFTQADEPPSLKGLYTEFKPDELVARINLLRQMEENL</sequence>
<dbReference type="SUPFAM" id="SSF51182">
    <property type="entry name" value="RmlC-like cupins"/>
    <property type="match status" value="1"/>
</dbReference>
<dbReference type="KEGG" id="vg:40080961"/>
<gene>
    <name evidence="1" type="primary">49</name>
    <name evidence="1" type="ORF">PBI_REY_49</name>
</gene>
<dbReference type="Proteomes" id="UP000008418">
    <property type="component" value="Segment"/>
</dbReference>
<evidence type="ECO:0000313" key="1">
    <source>
        <dbReference type="EMBL" id="AEK09961.1"/>
    </source>
</evidence>
<reference evidence="1 2" key="1">
    <citation type="journal article" date="2011" name="PLoS ONE">
        <title>Cluster K Mycobacteriophages: Insights into the Evolutionary Origins of Mycobacteriophage TM4.</title>
        <authorList>
            <person name="Pope W.H."/>
            <person name="Ferreira C.M."/>
            <person name="Jacobs-Sera D."/>
            <person name="Benjamin R.C."/>
            <person name="Davis A.J."/>
            <person name="Dejong R.J."/>
            <person name="Elgin S.C."/>
            <person name="Guilfoile F.R."/>
            <person name="Forsyth M.H."/>
            <person name="Harris A.D."/>
            <person name="Harvey S.E."/>
            <person name="Hughes L.E."/>
            <person name="Hynes P.M."/>
            <person name="Jackson A.S."/>
            <person name="Jalal M.D."/>
            <person name="Macmurray E.A."/>
            <person name="Manley C.M."/>
            <person name="McDonough M.J."/>
            <person name="Mosier J.L."/>
            <person name="Osterbann L.J."/>
            <person name="Rabinowitz H.S."/>
            <person name="Rhyan C.N."/>
            <person name="Russell D.A."/>
            <person name="Saha M.S."/>
            <person name="Shaffer C.D."/>
            <person name="Simon S.E."/>
            <person name="Sims E.F."/>
            <person name="Tovar I.G."/>
            <person name="Weisser E.G."/>
            <person name="Wertz J.T."/>
            <person name="Weston-Hafer K.A."/>
            <person name="Williamson K.E."/>
            <person name="Zhang B."/>
            <person name="Cresawn S.G."/>
            <person name="Jain P."/>
            <person name="Piuri M."/>
            <person name="Jacobs W.R.Jr."/>
            <person name="Hendrix R.W."/>
            <person name="Hatfull G.F."/>
        </authorList>
    </citation>
    <scope>NUCLEOTIDE SEQUENCE [LARGE SCALE GENOMIC DNA]</scope>
    <source>
        <strain evidence="1">Rey</strain>
    </source>
</reference>